<organism evidence="1 2">
    <name type="scientific">Collybiopsis luxurians FD-317 M1</name>
    <dbReference type="NCBI Taxonomy" id="944289"/>
    <lineage>
        <taxon>Eukaryota</taxon>
        <taxon>Fungi</taxon>
        <taxon>Dikarya</taxon>
        <taxon>Basidiomycota</taxon>
        <taxon>Agaricomycotina</taxon>
        <taxon>Agaricomycetes</taxon>
        <taxon>Agaricomycetidae</taxon>
        <taxon>Agaricales</taxon>
        <taxon>Marasmiineae</taxon>
        <taxon>Omphalotaceae</taxon>
        <taxon>Collybiopsis</taxon>
        <taxon>Collybiopsis luxurians</taxon>
    </lineage>
</organism>
<dbReference type="HOGENOM" id="CLU_2264070_0_0_1"/>
<keyword evidence="2" id="KW-1185">Reference proteome</keyword>
<gene>
    <name evidence="1" type="ORF">GYMLUDRAFT_75467</name>
</gene>
<sequence>MKYFRLKAEEIDTLPYYEFPNQYNESRPGRSYSRDNLETLVSRKAAYLAGLDESIDPVEKENQFLREGWKFFSEDLTPKGPDTPSSVWVVDCCRMGEWQSHWA</sequence>
<evidence type="ECO:0000313" key="1">
    <source>
        <dbReference type="EMBL" id="KIK57501.1"/>
    </source>
</evidence>
<evidence type="ECO:0000313" key="2">
    <source>
        <dbReference type="Proteomes" id="UP000053593"/>
    </source>
</evidence>
<accession>A0A0D0BQT0</accession>
<dbReference type="EMBL" id="KN834790">
    <property type="protein sequence ID" value="KIK57501.1"/>
    <property type="molecule type" value="Genomic_DNA"/>
</dbReference>
<protein>
    <submittedName>
        <fullName evidence="1">Uncharacterized protein</fullName>
    </submittedName>
</protein>
<reference evidence="1 2" key="1">
    <citation type="submission" date="2014-04" db="EMBL/GenBank/DDBJ databases">
        <title>Evolutionary Origins and Diversification of the Mycorrhizal Mutualists.</title>
        <authorList>
            <consortium name="DOE Joint Genome Institute"/>
            <consortium name="Mycorrhizal Genomics Consortium"/>
            <person name="Kohler A."/>
            <person name="Kuo A."/>
            <person name="Nagy L.G."/>
            <person name="Floudas D."/>
            <person name="Copeland A."/>
            <person name="Barry K.W."/>
            <person name="Cichocki N."/>
            <person name="Veneault-Fourrey C."/>
            <person name="LaButti K."/>
            <person name="Lindquist E.A."/>
            <person name="Lipzen A."/>
            <person name="Lundell T."/>
            <person name="Morin E."/>
            <person name="Murat C."/>
            <person name="Riley R."/>
            <person name="Ohm R."/>
            <person name="Sun H."/>
            <person name="Tunlid A."/>
            <person name="Henrissat B."/>
            <person name="Grigoriev I.V."/>
            <person name="Hibbett D.S."/>
            <person name="Martin F."/>
        </authorList>
    </citation>
    <scope>NUCLEOTIDE SEQUENCE [LARGE SCALE GENOMIC DNA]</scope>
    <source>
        <strain evidence="1 2">FD-317 M1</strain>
    </source>
</reference>
<dbReference type="Proteomes" id="UP000053593">
    <property type="component" value="Unassembled WGS sequence"/>
</dbReference>
<dbReference type="OrthoDB" id="2752459at2759"/>
<dbReference type="AlphaFoldDB" id="A0A0D0BQT0"/>
<proteinExistence type="predicted"/>
<name>A0A0D0BQT0_9AGAR</name>